<dbReference type="GO" id="GO:1902176">
    <property type="term" value="P:negative regulation of oxidative stress-induced intrinsic apoptotic signaling pathway"/>
    <property type="evidence" value="ECO:0007669"/>
    <property type="project" value="TreeGrafter"/>
</dbReference>
<protein>
    <recommendedName>
        <fullName evidence="3">Nucleoside diphosphate kinase-like domain-containing protein</fullName>
    </recommendedName>
</protein>
<evidence type="ECO:0000256" key="2">
    <source>
        <dbReference type="PROSITE-ProRule" id="PRU00706"/>
    </source>
</evidence>
<dbReference type="SUPFAM" id="SSF54919">
    <property type="entry name" value="Nucleoside diphosphate kinase, NDK"/>
    <property type="match status" value="1"/>
</dbReference>
<evidence type="ECO:0000259" key="3">
    <source>
        <dbReference type="SMART" id="SM00562"/>
    </source>
</evidence>
<comment type="caution">
    <text evidence="4">The sequence shown here is derived from an EMBL/GenBank/DDBJ whole genome shotgun (WGS) entry which is preliminary data.</text>
</comment>
<dbReference type="Pfam" id="PF00334">
    <property type="entry name" value="NDK"/>
    <property type="match status" value="1"/>
</dbReference>
<reference evidence="4" key="1">
    <citation type="submission" date="2019-04" db="EMBL/GenBank/DDBJ databases">
        <authorList>
            <person name="Alioto T."/>
            <person name="Alioto T."/>
        </authorList>
    </citation>
    <scope>NUCLEOTIDE SEQUENCE [LARGE SCALE GENOMIC DNA]</scope>
</reference>
<dbReference type="EMBL" id="CABDUW010000276">
    <property type="protein sequence ID" value="VTJ64740.1"/>
    <property type="molecule type" value="Genomic_DNA"/>
</dbReference>
<accession>A0A5E4B6Q2</accession>
<dbReference type="InterPro" id="IPR034907">
    <property type="entry name" value="NDK-like_dom"/>
</dbReference>
<dbReference type="Gene3D" id="3.30.70.141">
    <property type="entry name" value="Nucleoside diphosphate kinase-like domain"/>
    <property type="match status" value="1"/>
</dbReference>
<proteinExistence type="inferred from homology"/>
<feature type="non-terminal residue" evidence="4">
    <location>
        <position position="1"/>
    </location>
</feature>
<comment type="similarity">
    <text evidence="1 2">Belongs to the NDK family.</text>
</comment>
<evidence type="ECO:0000313" key="4">
    <source>
        <dbReference type="EMBL" id="VTJ64740.1"/>
    </source>
</evidence>
<dbReference type="PANTHER" id="PTHR46161">
    <property type="entry name" value="NUCLEOSIDE DIPHOSPHATE KINASE"/>
    <property type="match status" value="1"/>
</dbReference>
<keyword evidence="5" id="KW-1185">Reference proteome</keyword>
<dbReference type="AlphaFoldDB" id="A0A5E4B6Q2"/>
<evidence type="ECO:0000313" key="5">
    <source>
        <dbReference type="Proteomes" id="UP000335636"/>
    </source>
</evidence>
<name>A0A5E4B6Q2_MARMO</name>
<dbReference type="GO" id="GO:0003341">
    <property type="term" value="P:cilium movement"/>
    <property type="evidence" value="ECO:0007669"/>
    <property type="project" value="TreeGrafter"/>
</dbReference>
<dbReference type="InterPro" id="IPR036850">
    <property type="entry name" value="NDK-like_dom_sf"/>
</dbReference>
<dbReference type="PANTHER" id="PTHR46161:SF1">
    <property type="entry name" value="NUCLEOSIDE DIPHOSPHATE KINASE HOMOLOG 5"/>
    <property type="match status" value="1"/>
</dbReference>
<sequence>GPSLIMVLTRWNAIAEWRRLIGTVDPEEARLLSPESIRARFGINILKNAVHGASNTLEASEAISRVFGDDENPENN</sequence>
<dbReference type="SMART" id="SM00562">
    <property type="entry name" value="NDK"/>
    <property type="match status" value="1"/>
</dbReference>
<comment type="caution">
    <text evidence="2">Lacks conserved residue(s) required for the propagation of feature annotation.</text>
</comment>
<organism evidence="4 5">
    <name type="scientific">Marmota monax</name>
    <name type="common">Woodchuck</name>
    <dbReference type="NCBI Taxonomy" id="9995"/>
    <lineage>
        <taxon>Eukaryota</taxon>
        <taxon>Metazoa</taxon>
        <taxon>Chordata</taxon>
        <taxon>Craniata</taxon>
        <taxon>Vertebrata</taxon>
        <taxon>Euteleostomi</taxon>
        <taxon>Mammalia</taxon>
        <taxon>Eutheria</taxon>
        <taxon>Euarchontoglires</taxon>
        <taxon>Glires</taxon>
        <taxon>Rodentia</taxon>
        <taxon>Sciuromorpha</taxon>
        <taxon>Sciuridae</taxon>
        <taxon>Xerinae</taxon>
        <taxon>Marmotini</taxon>
        <taxon>Marmota</taxon>
    </lineage>
</organism>
<gene>
    <name evidence="4" type="ORF">MONAX_5E010668</name>
</gene>
<feature type="domain" description="Nucleoside diphosphate kinase-like" evidence="3">
    <location>
        <begin position="1"/>
        <end position="74"/>
    </location>
</feature>
<evidence type="ECO:0000256" key="1">
    <source>
        <dbReference type="ARBA" id="ARBA00008142"/>
    </source>
</evidence>
<dbReference type="PROSITE" id="PS51374">
    <property type="entry name" value="NDPK_LIKE"/>
    <property type="match status" value="1"/>
</dbReference>
<dbReference type="Proteomes" id="UP000335636">
    <property type="component" value="Unassembled WGS sequence"/>
</dbReference>
<dbReference type="GO" id="GO:0005929">
    <property type="term" value="C:cilium"/>
    <property type="evidence" value="ECO:0007669"/>
    <property type="project" value="TreeGrafter"/>
</dbReference>